<feature type="compositionally biased region" description="Acidic residues" evidence="1">
    <location>
        <begin position="439"/>
        <end position="451"/>
    </location>
</feature>
<keyword evidence="3" id="KW-1185">Reference proteome</keyword>
<feature type="compositionally biased region" description="Acidic residues" evidence="1">
    <location>
        <begin position="416"/>
        <end position="425"/>
    </location>
</feature>
<feature type="compositionally biased region" description="Basic and acidic residues" evidence="1">
    <location>
        <begin position="426"/>
        <end position="438"/>
    </location>
</feature>
<proteinExistence type="predicted"/>
<dbReference type="EMBL" id="KB469604">
    <property type="protein sequence ID" value="EPQ49807.1"/>
    <property type="molecule type" value="Genomic_DNA"/>
</dbReference>
<feature type="compositionally biased region" description="Pro residues" evidence="1">
    <location>
        <begin position="59"/>
        <end position="84"/>
    </location>
</feature>
<dbReference type="GeneID" id="19303099"/>
<feature type="region of interest" description="Disordered" evidence="1">
    <location>
        <begin position="365"/>
        <end position="467"/>
    </location>
</feature>
<reference evidence="2 3" key="1">
    <citation type="journal article" date="2012" name="Science">
        <title>The Paleozoic origin of enzymatic lignin decomposition reconstructed from 31 fungal genomes.</title>
        <authorList>
            <person name="Floudas D."/>
            <person name="Binder M."/>
            <person name="Riley R."/>
            <person name="Barry K."/>
            <person name="Blanchette R.A."/>
            <person name="Henrissat B."/>
            <person name="Martinez A.T."/>
            <person name="Otillar R."/>
            <person name="Spatafora J.W."/>
            <person name="Yadav J.S."/>
            <person name="Aerts A."/>
            <person name="Benoit I."/>
            <person name="Boyd A."/>
            <person name="Carlson A."/>
            <person name="Copeland A."/>
            <person name="Coutinho P.M."/>
            <person name="de Vries R.P."/>
            <person name="Ferreira P."/>
            <person name="Findley K."/>
            <person name="Foster B."/>
            <person name="Gaskell J."/>
            <person name="Glotzer D."/>
            <person name="Gorecki P."/>
            <person name="Heitman J."/>
            <person name="Hesse C."/>
            <person name="Hori C."/>
            <person name="Igarashi K."/>
            <person name="Jurgens J.A."/>
            <person name="Kallen N."/>
            <person name="Kersten P."/>
            <person name="Kohler A."/>
            <person name="Kuees U."/>
            <person name="Kumar T.K.A."/>
            <person name="Kuo A."/>
            <person name="LaButti K."/>
            <person name="Larrondo L.F."/>
            <person name="Lindquist E."/>
            <person name="Ling A."/>
            <person name="Lombard V."/>
            <person name="Lucas S."/>
            <person name="Lundell T."/>
            <person name="Martin R."/>
            <person name="McLaughlin D.J."/>
            <person name="Morgenstern I."/>
            <person name="Morin E."/>
            <person name="Murat C."/>
            <person name="Nagy L.G."/>
            <person name="Nolan M."/>
            <person name="Ohm R.A."/>
            <person name="Patyshakuliyeva A."/>
            <person name="Rokas A."/>
            <person name="Ruiz-Duenas F.J."/>
            <person name="Sabat G."/>
            <person name="Salamov A."/>
            <person name="Samejima M."/>
            <person name="Schmutz J."/>
            <person name="Slot J.C."/>
            <person name="St John F."/>
            <person name="Stenlid J."/>
            <person name="Sun H."/>
            <person name="Sun S."/>
            <person name="Syed K."/>
            <person name="Tsang A."/>
            <person name="Wiebenga A."/>
            <person name="Young D."/>
            <person name="Pisabarro A."/>
            <person name="Eastwood D.C."/>
            <person name="Martin F."/>
            <person name="Cullen D."/>
            <person name="Grigoriev I.V."/>
            <person name="Hibbett D.S."/>
        </authorList>
    </citation>
    <scope>NUCLEOTIDE SEQUENCE [LARGE SCALE GENOMIC DNA]</scope>
    <source>
        <strain evidence="2 3">ATCC 11539</strain>
    </source>
</reference>
<evidence type="ECO:0000313" key="2">
    <source>
        <dbReference type="EMBL" id="EPQ49807.1"/>
    </source>
</evidence>
<dbReference type="eggNOG" id="ENOG502TAGA">
    <property type="taxonomic scope" value="Eukaryota"/>
</dbReference>
<dbReference type="RefSeq" id="XP_007871737.1">
    <property type="nucleotide sequence ID" value="XM_007873546.1"/>
</dbReference>
<evidence type="ECO:0000256" key="1">
    <source>
        <dbReference type="SAM" id="MobiDB-lite"/>
    </source>
</evidence>
<protein>
    <submittedName>
        <fullName evidence="2">Uncharacterized protein</fullName>
    </submittedName>
</protein>
<evidence type="ECO:0000313" key="3">
    <source>
        <dbReference type="Proteomes" id="UP000030669"/>
    </source>
</evidence>
<feature type="compositionally biased region" description="Basic and acidic residues" evidence="1">
    <location>
        <begin position="365"/>
        <end position="375"/>
    </location>
</feature>
<name>S7PR04_GLOTA</name>
<dbReference type="KEGG" id="gtr:GLOTRDRAFT_134588"/>
<sequence length="467" mass="51378">MASGVFIPADYDEVPVMSESLTPPPPSPAVSEAELDSGAVAPSNPGSPLSSPPVSDAPLPAPNAPVPAPHAPPPPPAGNAPPPALRRSRRHKREMPVVIRRSRDNTPEDEVTPPVDPAPVVPTAGTVDPPPGVARPPHVRKEPPAPVRSKVIKPQRKNVNKAHYEKSVAIANAHKQKRVQQAEVIDAIQQDKQIPTFSKSFQGASAKDERAAAIQYEYDTRLLYCAKTRRGICENCPQSVAPTSTCAAGRTIILWRPQPTSQADGSQPSVQFTCIHWDCLSVDARKRFYLAPVRRRERRLGEEMKTNNLQNLDVSKLRPADLRYVLDDIRDCHDGCGQQARSLAREETKKLLTAKKLTIDKHRAEYRKTRSEGQKIKMGATKTAKSGGLAAKHRLKWEKRQKAKEKNGKGKGKDQGEDEFMEVDDVDKGEGSSKRKEAEEEPSTEESDDEPMQGGRESSDNDYVPEF</sequence>
<dbReference type="OMA" id="GQNNDER"/>
<feature type="compositionally biased region" description="Basic and acidic residues" evidence="1">
    <location>
        <begin position="398"/>
        <end position="415"/>
    </location>
</feature>
<organism evidence="2 3">
    <name type="scientific">Gloeophyllum trabeum (strain ATCC 11539 / FP-39264 / Madison 617)</name>
    <name type="common">Brown rot fungus</name>
    <dbReference type="NCBI Taxonomy" id="670483"/>
    <lineage>
        <taxon>Eukaryota</taxon>
        <taxon>Fungi</taxon>
        <taxon>Dikarya</taxon>
        <taxon>Basidiomycota</taxon>
        <taxon>Agaricomycotina</taxon>
        <taxon>Agaricomycetes</taxon>
        <taxon>Gloeophyllales</taxon>
        <taxon>Gloeophyllaceae</taxon>
        <taxon>Gloeophyllum</taxon>
    </lineage>
</organism>
<gene>
    <name evidence="2" type="ORF">GLOTRDRAFT_134588</name>
</gene>
<dbReference type="AlphaFoldDB" id="S7PR04"/>
<feature type="region of interest" description="Disordered" evidence="1">
    <location>
        <begin position="16"/>
        <end position="147"/>
    </location>
</feature>
<accession>S7PR04</accession>
<dbReference type="Proteomes" id="UP000030669">
    <property type="component" value="Unassembled WGS sequence"/>
</dbReference>
<dbReference type="HOGENOM" id="CLU_631690_0_0_1"/>
<feature type="compositionally biased region" description="Low complexity" evidence="1">
    <location>
        <begin position="42"/>
        <end position="58"/>
    </location>
</feature>